<name>A0ABQ7WZ74_BRANA</name>
<feature type="compositionally biased region" description="Basic and acidic residues" evidence="1">
    <location>
        <begin position="41"/>
        <end position="56"/>
    </location>
</feature>
<sequence>MIYVFKTIRPLSSTTVSFLSPRCRTGNNVTGLSFATASDQQKMDKKPENPNEKTGFGRDHVAFVWRRVRNEV</sequence>
<comment type="caution">
    <text evidence="2">The sequence shown here is derived from an EMBL/GenBank/DDBJ whole genome shotgun (WGS) entry which is preliminary data.</text>
</comment>
<evidence type="ECO:0000313" key="2">
    <source>
        <dbReference type="EMBL" id="KAH0843398.1"/>
    </source>
</evidence>
<keyword evidence="3" id="KW-1185">Reference proteome</keyword>
<proteinExistence type="predicted"/>
<evidence type="ECO:0000313" key="3">
    <source>
        <dbReference type="Proteomes" id="UP000824890"/>
    </source>
</evidence>
<protein>
    <submittedName>
        <fullName evidence="2">Uncharacterized protein</fullName>
    </submittedName>
</protein>
<feature type="region of interest" description="Disordered" evidence="1">
    <location>
        <begin position="37"/>
        <end position="56"/>
    </location>
</feature>
<dbReference type="Proteomes" id="UP000824890">
    <property type="component" value="Unassembled WGS sequence"/>
</dbReference>
<gene>
    <name evidence="2" type="ORF">HID58_092066</name>
</gene>
<accession>A0ABQ7WZ74</accession>
<dbReference type="EMBL" id="JAGKQM010002911">
    <property type="protein sequence ID" value="KAH0843398.1"/>
    <property type="molecule type" value="Genomic_DNA"/>
</dbReference>
<organism evidence="2 3">
    <name type="scientific">Brassica napus</name>
    <name type="common">Rape</name>
    <dbReference type="NCBI Taxonomy" id="3708"/>
    <lineage>
        <taxon>Eukaryota</taxon>
        <taxon>Viridiplantae</taxon>
        <taxon>Streptophyta</taxon>
        <taxon>Embryophyta</taxon>
        <taxon>Tracheophyta</taxon>
        <taxon>Spermatophyta</taxon>
        <taxon>Magnoliopsida</taxon>
        <taxon>eudicotyledons</taxon>
        <taxon>Gunneridae</taxon>
        <taxon>Pentapetalae</taxon>
        <taxon>rosids</taxon>
        <taxon>malvids</taxon>
        <taxon>Brassicales</taxon>
        <taxon>Brassicaceae</taxon>
        <taxon>Brassiceae</taxon>
        <taxon>Brassica</taxon>
    </lineage>
</organism>
<reference evidence="2 3" key="1">
    <citation type="submission" date="2021-05" db="EMBL/GenBank/DDBJ databases">
        <title>Genome Assembly of Synthetic Allotetraploid Brassica napus Reveals Homoeologous Exchanges between Subgenomes.</title>
        <authorList>
            <person name="Davis J.T."/>
        </authorList>
    </citation>
    <scope>NUCLEOTIDE SEQUENCE [LARGE SCALE GENOMIC DNA]</scope>
    <source>
        <strain evidence="3">cv. Da-Ae</strain>
        <tissue evidence="2">Seedling</tissue>
    </source>
</reference>
<evidence type="ECO:0000256" key="1">
    <source>
        <dbReference type="SAM" id="MobiDB-lite"/>
    </source>
</evidence>